<dbReference type="AlphaFoldDB" id="A0A367ZMX3"/>
<evidence type="ECO:0000313" key="1">
    <source>
        <dbReference type="EMBL" id="RCK78732.1"/>
    </source>
</evidence>
<organism evidence="1 2">
    <name type="scientific">Candidatus Ozemobacter sibiricus</name>
    <dbReference type="NCBI Taxonomy" id="2268124"/>
    <lineage>
        <taxon>Bacteria</taxon>
        <taxon>Candidatus Ozemobacteria</taxon>
        <taxon>Candidatus Ozemobacterales</taxon>
        <taxon>Candidatus Ozemobacteraceae</taxon>
        <taxon>Candidatus Ozemobacter</taxon>
    </lineage>
</organism>
<accession>A0A367ZMX3</accession>
<dbReference type="Proteomes" id="UP000252355">
    <property type="component" value="Unassembled WGS sequence"/>
</dbReference>
<sequence>MRAILALATQAWKDPYGFTSCWFPEECRFILGSTSSLAGKTWMDTLLIRIQSDEPGQPDTTVFEDRVILRGSGKPFQLAQDDLFPHVHSVNGKIGLKP</sequence>
<evidence type="ECO:0000313" key="2">
    <source>
        <dbReference type="Proteomes" id="UP000252355"/>
    </source>
</evidence>
<reference evidence="1 2" key="1">
    <citation type="submission" date="2018-05" db="EMBL/GenBank/DDBJ databases">
        <title>A metagenomic window into the 2 km-deep terrestrial subsurface aquifer revealed taxonomically and functionally diverse microbial community comprising novel uncultured bacterial lineages.</title>
        <authorList>
            <person name="Kadnikov V.V."/>
            <person name="Mardanov A.V."/>
            <person name="Beletsky A.V."/>
            <person name="Banks D."/>
            <person name="Pimenov N.V."/>
            <person name="Frank Y.A."/>
            <person name="Karnachuk O.V."/>
            <person name="Ravin N.V."/>
        </authorList>
    </citation>
    <scope>NUCLEOTIDE SEQUENCE [LARGE SCALE GENOMIC DNA]</scope>
    <source>
        <strain evidence="1">BY5</strain>
    </source>
</reference>
<name>A0A367ZMX3_9BACT</name>
<protein>
    <submittedName>
        <fullName evidence="1">Uncharacterized protein</fullName>
    </submittedName>
</protein>
<comment type="caution">
    <text evidence="1">The sequence shown here is derived from an EMBL/GenBank/DDBJ whole genome shotgun (WGS) entry which is preliminary data.</text>
</comment>
<gene>
    <name evidence="1" type="ORF">OZSIB_1259</name>
</gene>
<dbReference type="EMBL" id="QOQW01000020">
    <property type="protein sequence ID" value="RCK78732.1"/>
    <property type="molecule type" value="Genomic_DNA"/>
</dbReference>
<proteinExistence type="predicted"/>